<keyword evidence="2" id="KW-1185">Reference proteome</keyword>
<evidence type="ECO:0000313" key="1">
    <source>
        <dbReference type="EMBL" id="KAK9931041.1"/>
    </source>
</evidence>
<name>A0AAW1X3Z6_RUBAR</name>
<proteinExistence type="predicted"/>
<dbReference type="AlphaFoldDB" id="A0AAW1X3Z6"/>
<accession>A0AAW1X3Z6</accession>
<reference evidence="1 2" key="1">
    <citation type="journal article" date="2023" name="G3 (Bethesda)">
        <title>A chromosome-length genome assembly and annotation of blackberry (Rubus argutus, cv. 'Hillquist').</title>
        <authorList>
            <person name="Bruna T."/>
            <person name="Aryal R."/>
            <person name="Dudchenko O."/>
            <person name="Sargent D.J."/>
            <person name="Mead D."/>
            <person name="Buti M."/>
            <person name="Cavallini A."/>
            <person name="Hytonen T."/>
            <person name="Andres J."/>
            <person name="Pham M."/>
            <person name="Weisz D."/>
            <person name="Mascagni F."/>
            <person name="Usai G."/>
            <person name="Natali L."/>
            <person name="Bassil N."/>
            <person name="Fernandez G.E."/>
            <person name="Lomsadze A."/>
            <person name="Armour M."/>
            <person name="Olukolu B."/>
            <person name="Poorten T."/>
            <person name="Britton C."/>
            <person name="Davik J."/>
            <person name="Ashrafi H."/>
            <person name="Aiden E.L."/>
            <person name="Borodovsky M."/>
            <person name="Worthington M."/>
        </authorList>
    </citation>
    <scope>NUCLEOTIDE SEQUENCE [LARGE SCALE GENOMIC DNA]</scope>
    <source>
        <strain evidence="1">PI 553951</strain>
    </source>
</reference>
<gene>
    <name evidence="1" type="ORF">M0R45_018337</name>
</gene>
<dbReference type="EMBL" id="JBEDUW010000004">
    <property type="protein sequence ID" value="KAK9931041.1"/>
    <property type="molecule type" value="Genomic_DNA"/>
</dbReference>
<protein>
    <submittedName>
        <fullName evidence="1">Uncharacterized protein</fullName>
    </submittedName>
</protein>
<comment type="caution">
    <text evidence="1">The sequence shown here is derived from an EMBL/GenBank/DDBJ whole genome shotgun (WGS) entry which is preliminary data.</text>
</comment>
<evidence type="ECO:0000313" key="2">
    <source>
        <dbReference type="Proteomes" id="UP001457282"/>
    </source>
</evidence>
<organism evidence="1 2">
    <name type="scientific">Rubus argutus</name>
    <name type="common">Southern blackberry</name>
    <dbReference type="NCBI Taxonomy" id="59490"/>
    <lineage>
        <taxon>Eukaryota</taxon>
        <taxon>Viridiplantae</taxon>
        <taxon>Streptophyta</taxon>
        <taxon>Embryophyta</taxon>
        <taxon>Tracheophyta</taxon>
        <taxon>Spermatophyta</taxon>
        <taxon>Magnoliopsida</taxon>
        <taxon>eudicotyledons</taxon>
        <taxon>Gunneridae</taxon>
        <taxon>Pentapetalae</taxon>
        <taxon>rosids</taxon>
        <taxon>fabids</taxon>
        <taxon>Rosales</taxon>
        <taxon>Rosaceae</taxon>
        <taxon>Rosoideae</taxon>
        <taxon>Rosoideae incertae sedis</taxon>
        <taxon>Rubus</taxon>
    </lineage>
</organism>
<sequence length="91" mass="8990">MASETHCGIVCKSVKHFWISCCVGGFHVGKDDLLGGGCCFGAAGTRIDGVVGVDGVDGFGVDGGDCFGVDGGDCFGVDGGDCFGVDHHGTG</sequence>
<dbReference type="Proteomes" id="UP001457282">
    <property type="component" value="Unassembled WGS sequence"/>
</dbReference>